<evidence type="ECO:0000259" key="1">
    <source>
        <dbReference type="PROSITE" id="PS50041"/>
    </source>
</evidence>
<dbReference type="AlphaFoldDB" id="T1F6P6"/>
<dbReference type="HOGENOM" id="CLU_903924_0_0_1"/>
<dbReference type="Gene3D" id="3.10.100.10">
    <property type="entry name" value="Mannose-Binding Protein A, subunit A"/>
    <property type="match status" value="1"/>
</dbReference>
<sequence length="266" mass="30852">MYERITFEKIRPKHLAKRLKKNFKINTTIISLEPIYIADSHKNEYNKASSCIGDGCRSSNSDLKRTCSVKCSLNASCAGFAYKRNGERDDCRIIHVDNLRNITATYFGLEKMMVFLRSGDHEKIFGQPLNTQKKMHVFFGNESKWEEARNYCRDEFKASLPSIKNKHENENLRKFLKTSSVNKNCTDYFWTSGKKAASDKSGSNIEWHKVKRLPVSSYRNWENPDEEKSNLTCLAINRELGTWRMSDCSKKLLCYACEFAIDDFAK</sequence>
<reference evidence="4" key="1">
    <citation type="submission" date="2012-12" db="EMBL/GenBank/DDBJ databases">
        <authorList>
            <person name="Hellsten U."/>
            <person name="Grimwood J."/>
            <person name="Chapman J.A."/>
            <person name="Shapiro H."/>
            <person name="Aerts A."/>
            <person name="Otillar R.P."/>
            <person name="Terry A.Y."/>
            <person name="Boore J.L."/>
            <person name="Simakov O."/>
            <person name="Marletaz F."/>
            <person name="Cho S.-J."/>
            <person name="Edsinger-Gonzales E."/>
            <person name="Havlak P."/>
            <person name="Kuo D.-H."/>
            <person name="Larsson T."/>
            <person name="Lv J."/>
            <person name="Arendt D."/>
            <person name="Savage R."/>
            <person name="Osoegawa K."/>
            <person name="de Jong P."/>
            <person name="Lindberg D.R."/>
            <person name="Seaver E.C."/>
            <person name="Weisblat D.A."/>
            <person name="Putnam N.H."/>
            <person name="Grigoriev I.V."/>
            <person name="Rokhsar D.S."/>
        </authorList>
    </citation>
    <scope>NUCLEOTIDE SEQUENCE</scope>
</reference>
<feature type="domain" description="C-type lectin" evidence="1">
    <location>
        <begin position="131"/>
        <end position="252"/>
    </location>
</feature>
<evidence type="ECO:0000313" key="4">
    <source>
        <dbReference type="Proteomes" id="UP000015101"/>
    </source>
</evidence>
<evidence type="ECO:0000313" key="2">
    <source>
        <dbReference type="EMBL" id="ESO03643.1"/>
    </source>
</evidence>
<dbReference type="OrthoDB" id="5858677at2759"/>
<dbReference type="PROSITE" id="PS50041">
    <property type="entry name" value="C_TYPE_LECTIN_2"/>
    <property type="match status" value="1"/>
</dbReference>
<organism evidence="3 4">
    <name type="scientific">Helobdella robusta</name>
    <name type="common">Californian leech</name>
    <dbReference type="NCBI Taxonomy" id="6412"/>
    <lineage>
        <taxon>Eukaryota</taxon>
        <taxon>Metazoa</taxon>
        <taxon>Spiralia</taxon>
        <taxon>Lophotrochozoa</taxon>
        <taxon>Annelida</taxon>
        <taxon>Clitellata</taxon>
        <taxon>Hirudinea</taxon>
        <taxon>Rhynchobdellida</taxon>
        <taxon>Glossiphoniidae</taxon>
        <taxon>Helobdella</taxon>
    </lineage>
</organism>
<protein>
    <recommendedName>
        <fullName evidence="1">C-type lectin domain-containing protein</fullName>
    </recommendedName>
</protein>
<dbReference type="Pfam" id="PF00059">
    <property type="entry name" value="Lectin_C"/>
    <property type="match status" value="1"/>
</dbReference>
<reference evidence="3" key="3">
    <citation type="submission" date="2015-06" db="UniProtKB">
        <authorList>
            <consortium name="EnsemblMetazoa"/>
        </authorList>
    </citation>
    <scope>IDENTIFICATION</scope>
</reference>
<dbReference type="Proteomes" id="UP000015101">
    <property type="component" value="Unassembled WGS sequence"/>
</dbReference>
<dbReference type="InParanoid" id="T1F6P6"/>
<dbReference type="SMART" id="SM00034">
    <property type="entry name" value="CLECT"/>
    <property type="match status" value="1"/>
</dbReference>
<dbReference type="KEGG" id="hro:HELRODRAFT_173338"/>
<dbReference type="CDD" id="cd00037">
    <property type="entry name" value="CLECT"/>
    <property type="match status" value="1"/>
</dbReference>
<dbReference type="InterPro" id="IPR001304">
    <property type="entry name" value="C-type_lectin-like"/>
</dbReference>
<keyword evidence="4" id="KW-1185">Reference proteome</keyword>
<dbReference type="SUPFAM" id="SSF56436">
    <property type="entry name" value="C-type lectin-like"/>
    <property type="match status" value="1"/>
</dbReference>
<proteinExistence type="predicted"/>
<dbReference type="EnsemblMetazoa" id="HelroT173338">
    <property type="protein sequence ID" value="HelroP173338"/>
    <property type="gene ID" value="HelroG173338"/>
</dbReference>
<evidence type="ECO:0000313" key="3">
    <source>
        <dbReference type="EnsemblMetazoa" id="HelroP173338"/>
    </source>
</evidence>
<reference evidence="2 4" key="2">
    <citation type="journal article" date="2013" name="Nature">
        <title>Insights into bilaterian evolution from three spiralian genomes.</title>
        <authorList>
            <person name="Simakov O."/>
            <person name="Marletaz F."/>
            <person name="Cho S.J."/>
            <person name="Edsinger-Gonzales E."/>
            <person name="Havlak P."/>
            <person name="Hellsten U."/>
            <person name="Kuo D.H."/>
            <person name="Larsson T."/>
            <person name="Lv J."/>
            <person name="Arendt D."/>
            <person name="Savage R."/>
            <person name="Osoegawa K."/>
            <person name="de Jong P."/>
            <person name="Grimwood J."/>
            <person name="Chapman J.A."/>
            <person name="Shapiro H."/>
            <person name="Aerts A."/>
            <person name="Otillar R.P."/>
            <person name="Terry A.Y."/>
            <person name="Boore J.L."/>
            <person name="Grigoriev I.V."/>
            <person name="Lindberg D.R."/>
            <person name="Seaver E.C."/>
            <person name="Weisblat D.A."/>
            <person name="Putnam N.H."/>
            <person name="Rokhsar D.S."/>
        </authorList>
    </citation>
    <scope>NUCLEOTIDE SEQUENCE</scope>
</reference>
<dbReference type="InterPro" id="IPR016186">
    <property type="entry name" value="C-type_lectin-like/link_sf"/>
</dbReference>
<name>T1F6P6_HELRO</name>
<dbReference type="InterPro" id="IPR016187">
    <property type="entry name" value="CTDL_fold"/>
</dbReference>
<gene>
    <name evidence="3" type="primary">20204495</name>
    <name evidence="2" type="ORF">HELRODRAFT_173338</name>
</gene>
<dbReference type="RefSeq" id="XP_009018200.1">
    <property type="nucleotide sequence ID" value="XM_009019952.1"/>
</dbReference>
<dbReference type="EMBL" id="KB096590">
    <property type="protein sequence ID" value="ESO03643.1"/>
    <property type="molecule type" value="Genomic_DNA"/>
</dbReference>
<dbReference type="CTD" id="20204495"/>
<accession>T1F6P6</accession>
<dbReference type="EMBL" id="AMQM01004514">
    <property type="status" value="NOT_ANNOTATED_CDS"/>
    <property type="molecule type" value="Genomic_DNA"/>
</dbReference>
<dbReference type="GeneID" id="20204495"/>